<organism evidence="6 7">
    <name type="scientific">Sulfurospirillum deleyianum (strain ATCC 51133 / DSM 6946 / 5175)</name>
    <dbReference type="NCBI Taxonomy" id="525898"/>
    <lineage>
        <taxon>Bacteria</taxon>
        <taxon>Pseudomonadati</taxon>
        <taxon>Campylobacterota</taxon>
        <taxon>Epsilonproteobacteria</taxon>
        <taxon>Campylobacterales</taxon>
        <taxon>Sulfurospirillaceae</taxon>
        <taxon>Sulfurospirillum</taxon>
    </lineage>
</organism>
<dbReference type="Pfam" id="PF08479">
    <property type="entry name" value="POTRA_2"/>
    <property type="match status" value="1"/>
</dbReference>
<dbReference type="AlphaFoldDB" id="D1B0A8"/>
<proteinExistence type="predicted"/>
<dbReference type="eggNOG" id="COG2831">
    <property type="taxonomic scope" value="Bacteria"/>
</dbReference>
<accession>D1B0A8</accession>
<evidence type="ECO:0000256" key="2">
    <source>
        <dbReference type="ARBA" id="ARBA00022692"/>
    </source>
</evidence>
<dbReference type="Gene3D" id="2.40.160.50">
    <property type="entry name" value="membrane protein fhac: a member of the omp85/tpsb transporter family"/>
    <property type="match status" value="1"/>
</dbReference>
<feature type="domain" description="Haemolysin activator HlyB C-terminal" evidence="4">
    <location>
        <begin position="97"/>
        <end position="399"/>
    </location>
</feature>
<evidence type="ECO:0000256" key="3">
    <source>
        <dbReference type="ARBA" id="ARBA00023237"/>
    </source>
</evidence>
<evidence type="ECO:0000259" key="5">
    <source>
        <dbReference type="Pfam" id="PF08479"/>
    </source>
</evidence>
<sequence length="442" mass="48421">MTKAYREEGYFVARAYLPQQRMQEGILEIAVVEGQYGNFHLKNSSLVSNRMVQAMLDDVKGDNVISTYTLERAMLLINDTAGAKVTGADVKPGERVGTSDFDMVVEASEPYSAYIVGDNYGSKYTGRYRVNVGLSANSPLGYGDKLGINGVISTETDLKNGKVYYNFPLMANGLRGELSASRTSYSLAEEYKALDALGHSTSLEASLSYPLIRTRLESLHLVLGYAHKKMRDEIKSIDDVTKKDSDALSLGANYLKHHTLFGLNSTLSSELKLTKGVLDSPSNDDTDGAYAKVSGSVEETMTFSPQYALITSLRFQKALGNKNLDGSEDFSLGGAYGVRAFPDGEHSAENGYILGAELFYTLPSYESINHKASLFVDTGYATMQNKNGTSESRQLSDIGLGYQASYKQFFTKVQLARVMGGEKVESESERSTKLLLQLGFVY</sequence>
<dbReference type="GO" id="GO:0008320">
    <property type="term" value="F:protein transmembrane transporter activity"/>
    <property type="evidence" value="ECO:0007669"/>
    <property type="project" value="TreeGrafter"/>
</dbReference>
<evidence type="ECO:0000259" key="4">
    <source>
        <dbReference type="Pfam" id="PF03865"/>
    </source>
</evidence>
<evidence type="ECO:0000256" key="1">
    <source>
        <dbReference type="ARBA" id="ARBA00022452"/>
    </source>
</evidence>
<keyword evidence="3" id="KW-0998">Cell outer membrane</keyword>
<evidence type="ECO:0000313" key="7">
    <source>
        <dbReference type="Proteomes" id="UP000002222"/>
    </source>
</evidence>
<dbReference type="InterPro" id="IPR005565">
    <property type="entry name" value="Hemolysn_activator_HlyB_C"/>
</dbReference>
<keyword evidence="7" id="KW-1185">Reference proteome</keyword>
<protein>
    <submittedName>
        <fullName evidence="6">Hemolysin activator HlyB domain protein</fullName>
    </submittedName>
</protein>
<evidence type="ECO:0000313" key="6">
    <source>
        <dbReference type="EMBL" id="ACZ11725.1"/>
    </source>
</evidence>
<dbReference type="GO" id="GO:0046819">
    <property type="term" value="P:protein secretion by the type V secretion system"/>
    <property type="evidence" value="ECO:0007669"/>
    <property type="project" value="TreeGrafter"/>
</dbReference>
<feature type="domain" description="Polypeptide-transport-associated ShlB-type" evidence="5">
    <location>
        <begin position="2"/>
        <end position="34"/>
    </location>
</feature>
<dbReference type="GO" id="GO:0098046">
    <property type="term" value="C:type V protein secretion system complex"/>
    <property type="evidence" value="ECO:0007669"/>
    <property type="project" value="TreeGrafter"/>
</dbReference>
<dbReference type="EMBL" id="CP001816">
    <property type="protein sequence ID" value="ACZ11725.1"/>
    <property type="molecule type" value="Genomic_DNA"/>
</dbReference>
<gene>
    <name evidence="6" type="ordered locus">Sdel_0690</name>
</gene>
<reference evidence="7" key="1">
    <citation type="submission" date="2009-11" db="EMBL/GenBank/DDBJ databases">
        <title>The complete genome of Sulfurospirillum deleyianum DSM 6946.</title>
        <authorList>
            <consortium name="US DOE Joint Genome Institute (JGI-PGF)"/>
            <person name="Lucas S."/>
            <person name="Copeland A."/>
            <person name="Lapidus A."/>
            <person name="Glavina del Rio T."/>
            <person name="Dalin E."/>
            <person name="Tice H."/>
            <person name="Bruce D."/>
            <person name="Goodwin L."/>
            <person name="Pitluck S."/>
            <person name="Kyrpides N."/>
            <person name="Mavromatis K."/>
            <person name="Ivanova N."/>
            <person name="Ovchinnikova G."/>
            <person name="Munk A.C."/>
            <person name="Lu M."/>
            <person name="Brettin T."/>
            <person name="Detter J.C."/>
            <person name="Han C."/>
            <person name="Tapia R."/>
            <person name="Larimer F."/>
            <person name="Land M."/>
            <person name="Hauser L."/>
            <person name="Markowitz V."/>
            <person name="Cheng J.F."/>
            <person name="Hugenholtz P."/>
            <person name="Woyke T."/>
            <person name="Wu D."/>
            <person name="Aumann P."/>
            <person name="Schneider S."/>
            <person name="Lang E."/>
            <person name="Spring S."/>
            <person name="Klenk H.P."/>
            <person name="Eisen J.A."/>
        </authorList>
    </citation>
    <scope>NUCLEOTIDE SEQUENCE [LARGE SCALE GENOMIC DNA]</scope>
    <source>
        <strain evidence="7">ATCC 51133 / DSM 6946 / 5175</strain>
    </source>
</reference>
<dbReference type="PANTHER" id="PTHR34597">
    <property type="entry name" value="SLR1661 PROTEIN"/>
    <property type="match status" value="1"/>
</dbReference>
<dbReference type="InterPro" id="IPR051544">
    <property type="entry name" value="TPS_OM_transporter"/>
</dbReference>
<keyword evidence="1" id="KW-1134">Transmembrane beta strand</keyword>
<reference evidence="6 7" key="2">
    <citation type="journal article" date="2010" name="Stand. Genomic Sci.">
        <title>Complete genome sequence of Sulfurospirillum deleyianum type strain (5175).</title>
        <authorList>
            <person name="Sikorski J."/>
            <person name="Lapidus A."/>
            <person name="Copeland A."/>
            <person name="Glavina Del Rio T."/>
            <person name="Nolan M."/>
            <person name="Lucas S."/>
            <person name="Chen F."/>
            <person name="Tice H."/>
            <person name="Cheng J.F."/>
            <person name="Saunders E."/>
            <person name="Bruce D."/>
            <person name="Goodwin L."/>
            <person name="Pitluck S."/>
            <person name="Ovchinnikova G."/>
            <person name="Pati A."/>
            <person name="Ivanova N."/>
            <person name="Mavromatis K."/>
            <person name="Chen A."/>
            <person name="Palaniappan K."/>
            <person name="Chain P."/>
            <person name="Land M."/>
            <person name="Hauser L."/>
            <person name="Chang Y.J."/>
            <person name="Jeffries C.D."/>
            <person name="Brettin T."/>
            <person name="Detter J.C."/>
            <person name="Han C."/>
            <person name="Rohde M."/>
            <person name="Lang E."/>
            <person name="Spring S."/>
            <person name="Goker M."/>
            <person name="Bristow J."/>
            <person name="Eisen J.A."/>
            <person name="Markowitz V."/>
            <person name="Hugenholtz P."/>
            <person name="Kyrpides N.C."/>
            <person name="Klenk H.P."/>
        </authorList>
    </citation>
    <scope>NUCLEOTIDE SEQUENCE [LARGE SCALE GENOMIC DNA]</scope>
    <source>
        <strain evidence="7">ATCC 51133 / DSM 6946 / 5175</strain>
    </source>
</reference>
<dbReference type="InterPro" id="IPR013686">
    <property type="entry name" value="Polypept-transport_assoc_ShlB"/>
</dbReference>
<name>D1B0A8_SULD5</name>
<dbReference type="PANTHER" id="PTHR34597:SF1">
    <property type="entry name" value="HEME_HEMOPEXIN TRANSPORTER PROTEIN HUXB"/>
    <property type="match status" value="1"/>
</dbReference>
<keyword evidence="2" id="KW-0812">Transmembrane</keyword>
<dbReference type="Pfam" id="PF03865">
    <property type="entry name" value="ShlB"/>
    <property type="match status" value="1"/>
</dbReference>
<keyword evidence="1" id="KW-0472">Membrane</keyword>
<dbReference type="KEGG" id="sdl:Sdel_0690"/>
<dbReference type="STRING" id="525898.Sdel_0690"/>
<dbReference type="HOGENOM" id="CLU_021521_2_2_7"/>
<dbReference type="Proteomes" id="UP000002222">
    <property type="component" value="Chromosome"/>
</dbReference>
<dbReference type="Gene3D" id="3.10.20.310">
    <property type="entry name" value="membrane protein fhac"/>
    <property type="match status" value="1"/>
</dbReference>
<dbReference type="RefSeq" id="WP_012856491.1">
    <property type="nucleotide sequence ID" value="NC_013512.1"/>
</dbReference>